<proteinExistence type="inferred from homology"/>
<evidence type="ECO:0000313" key="6">
    <source>
        <dbReference type="EMBL" id="KAL2870402.1"/>
    </source>
</evidence>
<protein>
    <recommendedName>
        <fullName evidence="2">poly(ADP-ribose) glycohydrolase</fullName>
        <ecNumber evidence="2">3.2.1.143</ecNumber>
    </recommendedName>
</protein>
<feature type="domain" description="PARG catalytic Macro" evidence="4">
    <location>
        <begin position="208"/>
        <end position="384"/>
    </location>
</feature>
<evidence type="ECO:0000313" key="7">
    <source>
        <dbReference type="Proteomes" id="UP001610432"/>
    </source>
</evidence>
<evidence type="ECO:0000259" key="4">
    <source>
        <dbReference type="Pfam" id="PF05028"/>
    </source>
</evidence>
<dbReference type="Pfam" id="PF05028">
    <property type="entry name" value="PARG_cat_C"/>
    <property type="match status" value="1"/>
</dbReference>
<name>A0ABR4M2W8_9EURO</name>
<dbReference type="Proteomes" id="UP001610432">
    <property type="component" value="Unassembled WGS sequence"/>
</dbReference>
<comment type="caution">
    <text evidence="6">The sequence shown here is derived from an EMBL/GenBank/DDBJ whole genome shotgun (WGS) entry which is preliminary data.</text>
</comment>
<dbReference type="EC" id="3.2.1.143" evidence="2"/>
<keyword evidence="7" id="KW-1185">Reference proteome</keyword>
<evidence type="ECO:0000256" key="2">
    <source>
        <dbReference type="ARBA" id="ARBA00012255"/>
    </source>
</evidence>
<dbReference type="RefSeq" id="XP_070889381.1">
    <property type="nucleotide sequence ID" value="XM_071028357.1"/>
</dbReference>
<comment type="similarity">
    <text evidence="1">Belongs to the poly(ADP-ribose) glycohydrolase family.</text>
</comment>
<dbReference type="InterPro" id="IPR007724">
    <property type="entry name" value="Poly_GlycHdrlase"/>
</dbReference>
<dbReference type="EMBL" id="JBFXLQ010000006">
    <property type="protein sequence ID" value="KAL2870402.1"/>
    <property type="molecule type" value="Genomic_DNA"/>
</dbReference>
<accession>A0ABR4M2W8</accession>
<dbReference type="Pfam" id="PF20811">
    <property type="entry name" value="PARG_cat_N"/>
    <property type="match status" value="1"/>
</dbReference>
<dbReference type="InterPro" id="IPR046372">
    <property type="entry name" value="PARG_cat_C"/>
</dbReference>
<gene>
    <name evidence="6" type="ORF">BJX67DRAFT_345491</name>
</gene>
<dbReference type="PANTHER" id="PTHR12837">
    <property type="entry name" value="POLY ADP-RIBOSE GLYCOHYDROLASE"/>
    <property type="match status" value="1"/>
</dbReference>
<sequence>MERKSVLPSSTNVRRVDRFGLVDSDDYASAPILDVSSLAEALETIAVTLRGIASGTDFSLLREFMARRVTYESASDFFLDIWPVIVDLALEMPALFPEGALPSLSPTQEDCCLVVHQFLCSLPSHLWSTESFVDLRPWYSVTSAVHRGAVDAYLTALFTYFERICDSAEGQKSILDFEPEEWPILFSMQKNDRRTSPPLLGLPDGACVISANKCVGYGRSGTQEELNVGATPEAYPVVLLAPALSDNQVLICRGAEAMVSIIGYGRDAKLGKDFRSQVSKDHGTILWKNRTMLFMDALELDTLPVEGDSLIPDPDIYPSSHLSRDMILKAYNWFSSDTYSHIVTGLWGCGTFGGNRYVKCILQWCAAALAGVPELRFVLSTTEQHRLGESLLMKQMCDILITLKDKIHDVGRDGIFTYVANEASLYDHS</sequence>
<organism evidence="6 7">
    <name type="scientific">Aspergillus lucknowensis</name>
    <dbReference type="NCBI Taxonomy" id="176173"/>
    <lineage>
        <taxon>Eukaryota</taxon>
        <taxon>Fungi</taxon>
        <taxon>Dikarya</taxon>
        <taxon>Ascomycota</taxon>
        <taxon>Pezizomycotina</taxon>
        <taxon>Eurotiomycetes</taxon>
        <taxon>Eurotiomycetidae</taxon>
        <taxon>Eurotiales</taxon>
        <taxon>Aspergillaceae</taxon>
        <taxon>Aspergillus</taxon>
        <taxon>Aspergillus subgen. Nidulantes</taxon>
    </lineage>
</organism>
<keyword evidence="3" id="KW-0378">Hydrolase</keyword>
<dbReference type="InterPro" id="IPR048362">
    <property type="entry name" value="PARG_helical"/>
</dbReference>
<evidence type="ECO:0000259" key="5">
    <source>
        <dbReference type="Pfam" id="PF20811"/>
    </source>
</evidence>
<evidence type="ECO:0000256" key="1">
    <source>
        <dbReference type="ARBA" id="ARBA00009545"/>
    </source>
</evidence>
<dbReference type="GeneID" id="98143429"/>
<feature type="domain" description="PARG helical" evidence="5">
    <location>
        <begin position="72"/>
        <end position="169"/>
    </location>
</feature>
<evidence type="ECO:0000256" key="3">
    <source>
        <dbReference type="ARBA" id="ARBA00022801"/>
    </source>
</evidence>
<reference evidence="6 7" key="1">
    <citation type="submission" date="2024-07" db="EMBL/GenBank/DDBJ databases">
        <title>Section-level genome sequencing and comparative genomics of Aspergillus sections Usti and Cavernicolus.</title>
        <authorList>
            <consortium name="Lawrence Berkeley National Laboratory"/>
            <person name="Nybo J.L."/>
            <person name="Vesth T.C."/>
            <person name="Theobald S."/>
            <person name="Frisvad J.C."/>
            <person name="Larsen T.O."/>
            <person name="Kjaerboelling I."/>
            <person name="Rothschild-Mancinelli K."/>
            <person name="Lyhne E.K."/>
            <person name="Kogle M.E."/>
            <person name="Barry K."/>
            <person name="Clum A."/>
            <person name="Na H."/>
            <person name="Ledsgaard L."/>
            <person name="Lin J."/>
            <person name="Lipzen A."/>
            <person name="Kuo A."/>
            <person name="Riley R."/>
            <person name="Mondo S."/>
            <person name="Labutti K."/>
            <person name="Haridas S."/>
            <person name="Pangalinan J."/>
            <person name="Salamov A.A."/>
            <person name="Simmons B.A."/>
            <person name="Magnuson J.K."/>
            <person name="Chen J."/>
            <person name="Drula E."/>
            <person name="Henrissat B."/>
            <person name="Wiebenga A."/>
            <person name="Lubbers R.J."/>
            <person name="Gomes A.C."/>
            <person name="Macurrencykelacurrency M.R."/>
            <person name="Stajich J."/>
            <person name="Grigoriev I.V."/>
            <person name="Mortensen U.H."/>
            <person name="De Vries R.P."/>
            <person name="Baker S.E."/>
            <person name="Andersen M.R."/>
        </authorList>
    </citation>
    <scope>NUCLEOTIDE SEQUENCE [LARGE SCALE GENOMIC DNA]</scope>
    <source>
        <strain evidence="6 7">CBS 449.75</strain>
    </source>
</reference>
<dbReference type="PANTHER" id="PTHR12837:SF0">
    <property type="entry name" value="POLY(ADP-RIBOSE) GLYCOHYDROLASE"/>
    <property type="match status" value="1"/>
</dbReference>